<dbReference type="PROSITE" id="PS51278">
    <property type="entry name" value="GATASE_TYPE_2"/>
    <property type="match status" value="1"/>
</dbReference>
<organism evidence="11 12">
    <name type="scientific">Cohnella lubricantis</name>
    <dbReference type="NCBI Taxonomy" id="2163172"/>
    <lineage>
        <taxon>Bacteria</taxon>
        <taxon>Bacillati</taxon>
        <taxon>Bacillota</taxon>
        <taxon>Bacilli</taxon>
        <taxon>Bacillales</taxon>
        <taxon>Paenibacillaceae</taxon>
        <taxon>Cohnella</taxon>
    </lineage>
</organism>
<dbReference type="PIRSF" id="PIRSF001589">
    <property type="entry name" value="Asn_synthetase_glu-h"/>
    <property type="match status" value="1"/>
</dbReference>
<dbReference type="GO" id="GO:0004066">
    <property type="term" value="F:asparagine synthase (glutamine-hydrolyzing) activity"/>
    <property type="evidence" value="ECO:0007669"/>
    <property type="project" value="UniProtKB-EC"/>
</dbReference>
<dbReference type="InterPro" id="IPR017932">
    <property type="entry name" value="GATase_2_dom"/>
</dbReference>
<protein>
    <recommendedName>
        <fullName evidence="3">asparagine synthase (glutamine-hydrolyzing)</fullName>
        <ecNumber evidence="3">6.3.5.4</ecNumber>
    </recommendedName>
</protein>
<dbReference type="CDD" id="cd00712">
    <property type="entry name" value="AsnB"/>
    <property type="match status" value="1"/>
</dbReference>
<dbReference type="PANTHER" id="PTHR43284:SF1">
    <property type="entry name" value="ASPARAGINE SYNTHETASE"/>
    <property type="match status" value="1"/>
</dbReference>
<evidence type="ECO:0000256" key="3">
    <source>
        <dbReference type="ARBA" id="ARBA00012737"/>
    </source>
</evidence>
<dbReference type="RefSeq" id="WP_185178111.1">
    <property type="nucleotide sequence ID" value="NZ_CBCSEP010000001.1"/>
</dbReference>
<evidence type="ECO:0000313" key="11">
    <source>
        <dbReference type="EMBL" id="MBB6676821.1"/>
    </source>
</evidence>
<comment type="pathway">
    <text evidence="1">Amino-acid biosynthesis; L-asparagine biosynthesis; L-asparagine from L-aspartate (L-Gln route): step 1/1.</text>
</comment>
<sequence length="649" mass="74131">MSAIYGMIHFDNEPISAEAQAVMEQALEQYPCDDHRTWRTSSLLLGCRAQWITPESVGEAQPYFDRDRRLAVAADAILDNRAELIERLGIRDRGGAGQAADSELILLAYERWEEDAPKQLIGDFAFVIWDERRRQLFGARDFSGSRTLYYSRRNQRAAFCTALNPLLGFSSASAGTGNRLNEEWIAEYLANPGVSEIADGATVHRGIEQLPPAHTVTISENGVRLTRYCRLLEEVKPLRLKDDREYEEAFRDVFQTAVDARLRTYRQVGAQLSGGLDSGSVVSFAAKALREQHKKLYTFSFVPISEANAKLPRNRIADETPFIRTTVQHVGNIEAMYLDFDGSSPLSEIDRWLDMAEIPYKVIENSYWIRGIFERASEQGVGVLLSGGRGNFTISWGPALSYYAMLLKRMRWIRLYKEIRSYSRNVGTRESRVFQDVRRRALGQLRLSKNDFAHPVPRIIHPQLAAKTGIDAKLRSLGIDPGGFHQPLSMYEARRRHFEQPSSWHTSGLMATKLSLNYKVWHRDPTNDQRVVRFCLSVPEEQYVRNGMDRALIRRATRSLLPDPIRLNQTVRGIQGADGVRRMSGDWRLFLKELKELSSDSAMAEYVNVPVLLENVERWNNGLPDNPFDTSLNVLMRSLILYRFVKRYA</sequence>
<name>A0A841TEE5_9BACL</name>
<keyword evidence="5 9" id="KW-0067">ATP-binding</keyword>
<dbReference type="GO" id="GO:0006529">
    <property type="term" value="P:asparagine biosynthetic process"/>
    <property type="evidence" value="ECO:0007669"/>
    <property type="project" value="UniProtKB-KW"/>
</dbReference>
<feature type="binding site" evidence="9">
    <location>
        <position position="101"/>
    </location>
    <ligand>
        <name>L-glutamine</name>
        <dbReference type="ChEBI" id="CHEBI:58359"/>
    </ligand>
</feature>
<evidence type="ECO:0000256" key="8">
    <source>
        <dbReference type="ARBA" id="ARBA00048741"/>
    </source>
</evidence>
<dbReference type="Gene3D" id="3.40.50.620">
    <property type="entry name" value="HUPs"/>
    <property type="match status" value="2"/>
</dbReference>
<evidence type="ECO:0000256" key="4">
    <source>
        <dbReference type="ARBA" id="ARBA00022741"/>
    </source>
</evidence>
<keyword evidence="7" id="KW-0315">Glutamine amidotransferase</keyword>
<evidence type="ECO:0000256" key="2">
    <source>
        <dbReference type="ARBA" id="ARBA00005752"/>
    </source>
</evidence>
<dbReference type="PANTHER" id="PTHR43284">
    <property type="entry name" value="ASPARAGINE SYNTHETASE (GLUTAMINE-HYDROLYZING)"/>
    <property type="match status" value="1"/>
</dbReference>
<keyword evidence="6" id="KW-0028">Amino-acid biosynthesis</keyword>
<evidence type="ECO:0000256" key="9">
    <source>
        <dbReference type="PIRSR" id="PIRSR001589-2"/>
    </source>
</evidence>
<dbReference type="InterPro" id="IPR051786">
    <property type="entry name" value="ASN_synthetase/amidase"/>
</dbReference>
<dbReference type="Gene3D" id="3.60.20.10">
    <property type="entry name" value="Glutamine Phosphoribosylpyrophosphate, subunit 1, domain 1"/>
    <property type="match status" value="1"/>
</dbReference>
<evidence type="ECO:0000259" key="10">
    <source>
        <dbReference type="PROSITE" id="PS51278"/>
    </source>
</evidence>
<dbReference type="GO" id="GO:0005524">
    <property type="term" value="F:ATP binding"/>
    <property type="evidence" value="ECO:0007669"/>
    <property type="project" value="UniProtKB-KW"/>
</dbReference>
<accession>A0A841TEE5</accession>
<dbReference type="Pfam" id="PF13537">
    <property type="entry name" value="GATase_7"/>
    <property type="match status" value="1"/>
</dbReference>
<evidence type="ECO:0000256" key="6">
    <source>
        <dbReference type="ARBA" id="ARBA00022888"/>
    </source>
</evidence>
<dbReference type="EC" id="6.3.5.4" evidence="3"/>
<keyword evidence="12" id="KW-1185">Reference proteome</keyword>
<dbReference type="Pfam" id="PF00733">
    <property type="entry name" value="Asn_synthase"/>
    <property type="match status" value="1"/>
</dbReference>
<gene>
    <name evidence="11" type="ORF">H4Q31_05685</name>
</gene>
<keyword evidence="6" id="KW-0061">Asparagine biosynthesis</keyword>
<comment type="caution">
    <text evidence="11">The sequence shown here is derived from an EMBL/GenBank/DDBJ whole genome shotgun (WGS) entry which is preliminary data.</text>
</comment>
<dbReference type="AlphaFoldDB" id="A0A841TEE5"/>
<dbReference type="InterPro" id="IPR029055">
    <property type="entry name" value="Ntn_hydrolases_N"/>
</dbReference>
<proteinExistence type="inferred from homology"/>
<comment type="catalytic activity">
    <reaction evidence="8">
        <text>L-aspartate + L-glutamine + ATP + H2O = L-asparagine + L-glutamate + AMP + diphosphate + H(+)</text>
        <dbReference type="Rhea" id="RHEA:12228"/>
        <dbReference type="ChEBI" id="CHEBI:15377"/>
        <dbReference type="ChEBI" id="CHEBI:15378"/>
        <dbReference type="ChEBI" id="CHEBI:29985"/>
        <dbReference type="ChEBI" id="CHEBI:29991"/>
        <dbReference type="ChEBI" id="CHEBI:30616"/>
        <dbReference type="ChEBI" id="CHEBI:33019"/>
        <dbReference type="ChEBI" id="CHEBI:58048"/>
        <dbReference type="ChEBI" id="CHEBI:58359"/>
        <dbReference type="ChEBI" id="CHEBI:456215"/>
        <dbReference type="EC" id="6.3.5.4"/>
    </reaction>
</comment>
<keyword evidence="4 9" id="KW-0547">Nucleotide-binding</keyword>
<dbReference type="InterPro" id="IPR033738">
    <property type="entry name" value="AsnB_N"/>
</dbReference>
<dbReference type="InterPro" id="IPR014729">
    <property type="entry name" value="Rossmann-like_a/b/a_fold"/>
</dbReference>
<comment type="similarity">
    <text evidence="2">Belongs to the asparagine synthetase family.</text>
</comment>
<evidence type="ECO:0000256" key="1">
    <source>
        <dbReference type="ARBA" id="ARBA00005187"/>
    </source>
</evidence>
<dbReference type="SUPFAM" id="SSF56235">
    <property type="entry name" value="N-terminal nucleophile aminohydrolases (Ntn hydrolases)"/>
    <property type="match status" value="1"/>
</dbReference>
<dbReference type="Proteomes" id="UP000574133">
    <property type="component" value="Unassembled WGS sequence"/>
</dbReference>
<evidence type="ECO:0000256" key="7">
    <source>
        <dbReference type="ARBA" id="ARBA00022962"/>
    </source>
</evidence>
<dbReference type="InterPro" id="IPR001962">
    <property type="entry name" value="Asn_synthase"/>
</dbReference>
<dbReference type="SUPFAM" id="SSF52402">
    <property type="entry name" value="Adenine nucleotide alpha hydrolases-like"/>
    <property type="match status" value="1"/>
</dbReference>
<dbReference type="EMBL" id="JACJVN010000023">
    <property type="protein sequence ID" value="MBB6676821.1"/>
    <property type="molecule type" value="Genomic_DNA"/>
</dbReference>
<feature type="domain" description="Glutamine amidotransferase type-2" evidence="10">
    <location>
        <begin position="2"/>
        <end position="221"/>
    </location>
</feature>
<evidence type="ECO:0000313" key="12">
    <source>
        <dbReference type="Proteomes" id="UP000574133"/>
    </source>
</evidence>
<dbReference type="InterPro" id="IPR006426">
    <property type="entry name" value="Asn_synth_AEB"/>
</dbReference>
<reference evidence="11 12" key="1">
    <citation type="submission" date="2020-08" db="EMBL/GenBank/DDBJ databases">
        <title>Cohnella phylogeny.</title>
        <authorList>
            <person name="Dunlap C."/>
        </authorList>
    </citation>
    <scope>NUCLEOTIDE SEQUENCE [LARGE SCALE GENOMIC DNA]</scope>
    <source>
        <strain evidence="11 12">DSM 103658</strain>
    </source>
</reference>
<evidence type="ECO:0000256" key="5">
    <source>
        <dbReference type="ARBA" id="ARBA00022840"/>
    </source>
</evidence>